<evidence type="ECO:0000313" key="3">
    <source>
        <dbReference type="Proteomes" id="UP000015351"/>
    </source>
</evidence>
<proteinExistence type="predicted"/>
<dbReference type="PROSITE" id="PS51664">
    <property type="entry name" value="YCAO"/>
    <property type="match status" value="1"/>
</dbReference>
<dbReference type="PATRIC" id="fig|1123360.3.peg.2486"/>
<evidence type="ECO:0000313" key="2">
    <source>
        <dbReference type="EMBL" id="EPX78279.1"/>
    </source>
</evidence>
<sequence>MATIPMVTPMEEATVLGKALQPDTTASASKRWQHRTVEPEETIQRLERIRDITGITRVADLTELDRIGIPVAQAVRPMGKLLTVSQGKGLTLAAAKASAMMEATEIWHAENLMLEGPRATSAEIESEAYLDPQFLRNIEHKADPDDAPLDWAPAKDLVSGASVMVPRDSANLDFTRPADPPWLLRNTNGLAGGNTMGEARSSALAEVIERACRAEFERLDEQARSACRLDPDLVAKDSSVLGDLIEMIHDADLVLDLHNLTNALAVTTIRAVIYETDKTRPSHRPSRGHGAHLDPVTAISRAITEAAQTRITYISGNRDDLDPIHYAAWNLSNTIRALERQMDFATTRASLDLTDQSTAFPRCDVSVMIERIEAQNAGPVICLDLSHPELGIPVQRYLLPVSPHGGRQIHG</sequence>
<dbReference type="Pfam" id="PF02624">
    <property type="entry name" value="YcaO"/>
    <property type="match status" value="1"/>
</dbReference>
<dbReference type="Proteomes" id="UP000015351">
    <property type="component" value="Unassembled WGS sequence"/>
</dbReference>
<dbReference type="InterPro" id="IPR003776">
    <property type="entry name" value="YcaO-like_dom"/>
</dbReference>
<dbReference type="eggNOG" id="COG1944">
    <property type="taxonomic scope" value="Bacteria"/>
</dbReference>
<evidence type="ECO:0000259" key="1">
    <source>
        <dbReference type="PROSITE" id="PS51664"/>
    </source>
</evidence>
<dbReference type="STRING" id="1123360.thalar_02508"/>
<dbReference type="PANTHER" id="PTHR37809">
    <property type="entry name" value="RIBOSOMAL PROTEIN S12 METHYLTHIOTRANSFERASE ACCESSORY FACTOR YCAO"/>
    <property type="match status" value="1"/>
</dbReference>
<dbReference type="Gene3D" id="3.30.160.660">
    <property type="match status" value="1"/>
</dbReference>
<dbReference type="PANTHER" id="PTHR37809:SF1">
    <property type="entry name" value="RIBOSOMAL PROTEIN S12 METHYLTHIOTRANSFERASE ACCESSORY FACTOR YCAO"/>
    <property type="match status" value="1"/>
</dbReference>
<dbReference type="EMBL" id="AONI01000013">
    <property type="protein sequence ID" value="EPX78279.1"/>
    <property type="molecule type" value="Genomic_DNA"/>
</dbReference>
<name>S9RW91_9RHOB</name>
<keyword evidence="3" id="KW-1185">Reference proteome</keyword>
<accession>S9RW91</accession>
<protein>
    <recommendedName>
        <fullName evidence="1">YcaO domain-containing protein</fullName>
    </recommendedName>
</protein>
<reference evidence="3" key="1">
    <citation type="journal article" date="2013" name="Stand. Genomic Sci.">
        <title>Genome sequence of the Litoreibacter arenae type strain (DSM 19593(T)), a member of the Roseobacter clade isolated from sea sand.</title>
        <authorList>
            <person name="Riedel T."/>
            <person name="Fiebig A."/>
            <person name="Petersen J."/>
            <person name="Gronow S."/>
            <person name="Kyrpides N.C."/>
            <person name="Goker M."/>
            <person name="Klenk H.P."/>
        </authorList>
    </citation>
    <scope>NUCLEOTIDE SEQUENCE [LARGE SCALE GENOMIC DNA]</scope>
    <source>
        <strain evidence="3">DSM 19593</strain>
    </source>
</reference>
<dbReference type="NCBIfam" id="TIGR00702">
    <property type="entry name" value="YcaO-type kinase domain"/>
    <property type="match status" value="1"/>
</dbReference>
<dbReference type="HOGENOM" id="CLU_056369_0_0_5"/>
<gene>
    <name evidence="2" type="ORF">thalar_02508</name>
</gene>
<comment type="caution">
    <text evidence="2">The sequence shown here is derived from an EMBL/GenBank/DDBJ whole genome shotgun (WGS) entry which is preliminary data.</text>
</comment>
<organism evidence="2 3">
    <name type="scientific">Litoreibacter arenae DSM 19593</name>
    <dbReference type="NCBI Taxonomy" id="1123360"/>
    <lineage>
        <taxon>Bacteria</taxon>
        <taxon>Pseudomonadati</taxon>
        <taxon>Pseudomonadota</taxon>
        <taxon>Alphaproteobacteria</taxon>
        <taxon>Rhodobacterales</taxon>
        <taxon>Roseobacteraceae</taxon>
        <taxon>Litoreibacter</taxon>
    </lineage>
</organism>
<feature type="domain" description="YcaO" evidence="1">
    <location>
        <begin position="87"/>
        <end position="411"/>
    </location>
</feature>
<dbReference type="AlphaFoldDB" id="S9RW91"/>